<evidence type="ECO:0000256" key="6">
    <source>
        <dbReference type="ARBA" id="ARBA00049390"/>
    </source>
</evidence>
<dbReference type="GO" id="GO:0005737">
    <property type="term" value="C:cytoplasm"/>
    <property type="evidence" value="ECO:0007669"/>
    <property type="project" value="TreeGrafter"/>
</dbReference>
<dbReference type="GO" id="GO:0003724">
    <property type="term" value="F:RNA helicase activity"/>
    <property type="evidence" value="ECO:0007669"/>
    <property type="project" value="UniProtKB-EC"/>
</dbReference>
<dbReference type="PROSITE" id="PS51192">
    <property type="entry name" value="HELICASE_ATP_BIND_1"/>
    <property type="match status" value="1"/>
</dbReference>
<feature type="non-terminal residue" evidence="11">
    <location>
        <position position="1"/>
    </location>
</feature>
<organism evidence="11 12">
    <name type="scientific">Pristionchus mayeri</name>
    <dbReference type="NCBI Taxonomy" id="1317129"/>
    <lineage>
        <taxon>Eukaryota</taxon>
        <taxon>Metazoa</taxon>
        <taxon>Ecdysozoa</taxon>
        <taxon>Nematoda</taxon>
        <taxon>Chromadorea</taxon>
        <taxon>Rhabditida</taxon>
        <taxon>Rhabditina</taxon>
        <taxon>Diplogasteromorpha</taxon>
        <taxon>Diplogasteroidea</taxon>
        <taxon>Neodiplogasteridae</taxon>
        <taxon>Pristionchus</taxon>
    </lineage>
</organism>
<evidence type="ECO:0000256" key="4">
    <source>
        <dbReference type="ARBA" id="ARBA00022840"/>
    </source>
</evidence>
<dbReference type="Proteomes" id="UP001328107">
    <property type="component" value="Unassembled WGS sequence"/>
</dbReference>
<evidence type="ECO:0000256" key="5">
    <source>
        <dbReference type="ARBA" id="ARBA00022859"/>
    </source>
</evidence>
<proteinExistence type="inferred from homology"/>
<dbReference type="PROSITE" id="PS51789">
    <property type="entry name" value="RLR_CTR"/>
    <property type="match status" value="1"/>
</dbReference>
<evidence type="ECO:0000259" key="9">
    <source>
        <dbReference type="PROSITE" id="PS51194"/>
    </source>
</evidence>
<dbReference type="SUPFAM" id="SSF52540">
    <property type="entry name" value="P-loop containing nucleoside triphosphate hydrolases"/>
    <property type="match status" value="1"/>
</dbReference>
<dbReference type="AlphaFoldDB" id="A0AAN5CTH1"/>
<evidence type="ECO:0000259" key="8">
    <source>
        <dbReference type="PROSITE" id="PS51192"/>
    </source>
</evidence>
<feature type="domain" description="Helicase ATP-binding" evidence="8">
    <location>
        <begin position="283"/>
        <end position="443"/>
    </location>
</feature>
<comment type="caution">
    <text evidence="11">The sequence shown here is derived from an EMBL/GenBank/DDBJ whole genome shotgun (WGS) entry which is preliminary data.</text>
</comment>
<dbReference type="SMART" id="SM00382">
    <property type="entry name" value="AAA"/>
    <property type="match status" value="1"/>
</dbReference>
<dbReference type="SMART" id="SM00487">
    <property type="entry name" value="DEXDc"/>
    <property type="match status" value="1"/>
</dbReference>
<protein>
    <recommendedName>
        <fullName evidence="13">RNA helicase</fullName>
    </recommendedName>
</protein>
<dbReference type="Gene3D" id="3.40.50.300">
    <property type="entry name" value="P-loop containing nucleotide triphosphate hydrolases"/>
    <property type="match status" value="2"/>
</dbReference>
<dbReference type="SMART" id="SM00490">
    <property type="entry name" value="HELICc"/>
    <property type="match status" value="1"/>
</dbReference>
<evidence type="ECO:0000256" key="3">
    <source>
        <dbReference type="ARBA" id="ARBA00022741"/>
    </source>
</evidence>
<dbReference type="InterPro" id="IPR021673">
    <property type="entry name" value="RLR_CTR"/>
</dbReference>
<evidence type="ECO:0000256" key="7">
    <source>
        <dbReference type="SAM" id="Coils"/>
    </source>
</evidence>
<sequence>FSSACGFTVMESVSPLCLLPPRDRHGKASKRAMSFAGLYLDELEEYLKLNLAHCYSFKNFFEKDLFEELVRNENLSLEVAKKGTTDDEAFEILDKLLINENLDLWSQIHFRGEQISSSFEVFSDRFFAPSGNSLVLDRVAAVLDVGPILEHMCAFTFTNKPPLCHTVTSGPKCNAKAARRFLRALPRLEEDGEEWFWRLIEACAQDAHNSSWTLEYLLPNWKAELAARKSSLSSTYSFSAVQRVLVTGASCRPPAEFVPFREEVTVKNTSVMPSLRGYQTELVERADRGESTIVCAPTGSGKTVVAAHIALTHLKNHSRQGKPARVVMIVPKVFLVEQQANLLKQYVKQEFYIAKLSGDSTAAGEAQLLTFLSGDIVVLTPQILVNLLQDTSEKARLYVADFTLLLLDECHHTDKNNPYNIIMQYVERAKHARPQIVGLTASLGVGDGTIIVEDQACIHIARMCLRMSATSISTVVRNGAELARYVQTPHDVLRRVEVSMERRFHSHLTDSIRFAEHHLYNGFDDLIFEKPPQIDLNKLVRFPPLERFEDYTQAVVLADTELRKLTDGERKWRLKRGIQFIQMYYNAILLNNLLPASYAYEQLMSDVLSLDANHQQCIFKEHFVREQSEFYSRVSSENDKEILRQLRKELNDQFRVNSNSRVLIFCLRRETAHLLAKYLNQANISEMGRAEVLTSTNAAAGNNGQSNFEQRAVIEAFSNGACKVIVSTSVAEEGLDVAACNLIIKYNTTGNVISLVQQRGRARAINSRSVLLALDDKVYSKEQRNQNAEEIMKRAIVKMSDARLLGEVIEKERTIQRKQEEANEREMEKRNANKYKELSLLCEKCNKPICSSASLRLFHNHYISIDSSLWKKMHIQPTKGKEKLFDDIIAANIKCPCEKEIGRVVKIEGQFVPTLTASAILFKTNVYENERLLPKMKKWKGIAANYLDIRNGSTQEAIAMNRALHAIDTLDRAMKNLSLL</sequence>
<keyword evidence="5" id="KW-0391">Immunity</keyword>
<feature type="domain" description="RLR CTR" evidence="10">
    <location>
        <begin position="828"/>
        <end position="956"/>
    </location>
</feature>
<evidence type="ECO:0000313" key="12">
    <source>
        <dbReference type="Proteomes" id="UP001328107"/>
    </source>
</evidence>
<gene>
    <name evidence="11" type="ORF">PMAYCL1PPCAC_20736</name>
</gene>
<keyword evidence="3" id="KW-0547">Nucleotide-binding</keyword>
<keyword evidence="4" id="KW-0067">ATP-binding</keyword>
<dbReference type="Pfam" id="PF00271">
    <property type="entry name" value="Helicase_C"/>
    <property type="match status" value="1"/>
</dbReference>
<keyword evidence="2" id="KW-0399">Innate immunity</keyword>
<dbReference type="Gene3D" id="1.20.1320.30">
    <property type="match status" value="1"/>
</dbReference>
<dbReference type="PANTHER" id="PTHR14074">
    <property type="entry name" value="HELICASE WITH DEATH DOMAIN-RELATED"/>
    <property type="match status" value="1"/>
</dbReference>
<dbReference type="PROSITE" id="PS51194">
    <property type="entry name" value="HELICASE_CTER"/>
    <property type="match status" value="1"/>
</dbReference>
<dbReference type="Gene3D" id="2.170.150.30">
    <property type="entry name" value="RIG-I-like receptor, C-terminal regulatory domain"/>
    <property type="match status" value="1"/>
</dbReference>
<comment type="similarity">
    <text evidence="1">Belongs to the helicase family. RLR subfamily.</text>
</comment>
<evidence type="ECO:0000259" key="10">
    <source>
        <dbReference type="PROSITE" id="PS51789"/>
    </source>
</evidence>
<dbReference type="InterPro" id="IPR027417">
    <property type="entry name" value="P-loop_NTPase"/>
</dbReference>
<dbReference type="InterPro" id="IPR001650">
    <property type="entry name" value="Helicase_C-like"/>
</dbReference>
<feature type="coiled-coil region" evidence="7">
    <location>
        <begin position="808"/>
        <end position="838"/>
    </location>
</feature>
<reference evidence="12" key="1">
    <citation type="submission" date="2022-10" db="EMBL/GenBank/DDBJ databases">
        <title>Genome assembly of Pristionchus species.</title>
        <authorList>
            <person name="Yoshida K."/>
            <person name="Sommer R.J."/>
        </authorList>
    </citation>
    <scope>NUCLEOTIDE SEQUENCE [LARGE SCALE GENOMIC DNA]</scope>
    <source>
        <strain evidence="12">RS5460</strain>
    </source>
</reference>
<dbReference type="InterPro" id="IPR011545">
    <property type="entry name" value="DEAD/DEAH_box_helicase_dom"/>
</dbReference>
<evidence type="ECO:0000313" key="11">
    <source>
        <dbReference type="EMBL" id="GMR50541.1"/>
    </source>
</evidence>
<dbReference type="PANTHER" id="PTHR14074:SF16">
    <property type="entry name" value="ANTIVIRAL INNATE IMMUNE RESPONSE RECEPTOR RIG-I"/>
    <property type="match status" value="1"/>
</dbReference>
<evidence type="ECO:0008006" key="13">
    <source>
        <dbReference type="Google" id="ProtNLM"/>
    </source>
</evidence>
<dbReference type="InterPro" id="IPR051363">
    <property type="entry name" value="RLR_Helicase"/>
</dbReference>
<evidence type="ECO:0000256" key="2">
    <source>
        <dbReference type="ARBA" id="ARBA00022588"/>
    </source>
</evidence>
<dbReference type="InterPro" id="IPR003593">
    <property type="entry name" value="AAA+_ATPase"/>
</dbReference>
<accession>A0AAN5CTH1</accession>
<dbReference type="Pfam" id="PF11648">
    <property type="entry name" value="RIG-I_C-RD"/>
    <property type="match status" value="1"/>
</dbReference>
<evidence type="ECO:0000256" key="1">
    <source>
        <dbReference type="ARBA" id="ARBA00006866"/>
    </source>
</evidence>
<name>A0AAN5CTH1_9BILA</name>
<feature type="domain" description="Helicase C-terminal" evidence="9">
    <location>
        <begin position="642"/>
        <end position="816"/>
    </location>
</feature>
<comment type="catalytic activity">
    <reaction evidence="6">
        <text>ATP + H2O = ADP + phosphate + H(+)</text>
        <dbReference type="Rhea" id="RHEA:13065"/>
        <dbReference type="ChEBI" id="CHEBI:15377"/>
        <dbReference type="ChEBI" id="CHEBI:15378"/>
        <dbReference type="ChEBI" id="CHEBI:30616"/>
        <dbReference type="ChEBI" id="CHEBI:43474"/>
        <dbReference type="ChEBI" id="CHEBI:456216"/>
        <dbReference type="EC" id="3.6.4.13"/>
    </reaction>
    <physiologicalReaction direction="left-to-right" evidence="6">
        <dbReference type="Rhea" id="RHEA:13066"/>
    </physiologicalReaction>
</comment>
<dbReference type="GO" id="GO:0045087">
    <property type="term" value="P:innate immune response"/>
    <property type="evidence" value="ECO:0007669"/>
    <property type="project" value="UniProtKB-KW"/>
</dbReference>
<dbReference type="GO" id="GO:0003676">
    <property type="term" value="F:nucleic acid binding"/>
    <property type="evidence" value="ECO:0007669"/>
    <property type="project" value="InterPro"/>
</dbReference>
<dbReference type="InterPro" id="IPR014001">
    <property type="entry name" value="Helicase_ATP-bd"/>
</dbReference>
<dbReference type="InterPro" id="IPR038557">
    <property type="entry name" value="RLR_C_sf"/>
</dbReference>
<dbReference type="Pfam" id="PF00270">
    <property type="entry name" value="DEAD"/>
    <property type="match status" value="1"/>
</dbReference>
<dbReference type="EMBL" id="BTRK01000004">
    <property type="protein sequence ID" value="GMR50541.1"/>
    <property type="molecule type" value="Genomic_DNA"/>
</dbReference>
<keyword evidence="12" id="KW-1185">Reference proteome</keyword>
<dbReference type="GO" id="GO:0005524">
    <property type="term" value="F:ATP binding"/>
    <property type="evidence" value="ECO:0007669"/>
    <property type="project" value="UniProtKB-KW"/>
</dbReference>
<keyword evidence="7" id="KW-0175">Coiled coil</keyword>